<dbReference type="PANTHER" id="PTHR12295">
    <property type="entry name" value="FURRY-RELATED"/>
    <property type="match status" value="1"/>
</dbReference>
<dbReference type="Proteomes" id="UP001515480">
    <property type="component" value="Unassembled WGS sequence"/>
</dbReference>
<proteinExistence type="predicted"/>
<evidence type="ECO:0000313" key="3">
    <source>
        <dbReference type="EMBL" id="KAL1515385.1"/>
    </source>
</evidence>
<sequence length="2189" mass="235833">MAAKPLVHEALLSFGSAARARVDEVRFSAPFDSASFRITPDQLRDRTGFQFALRALTEMAPHASEGIMEALLRWHDHEREQTASSFPAQDEREVRECAVNVVFCEATLALLAASPIRAASRGAILIDALQERSLEYFLLASDTRHAIAQRRLAVLAGSSEEALWTRLVSALSSHSSDRFESISNKVLMQLEAAGGSGSRGRSTVPGRGALAMCRALRGLRLPTISKSARQTGHAQALAFLQRVERLLLNRQLRCLHRPVCESLGDALLEQQHELLLKLAAERAEPHGSSDIDTLSAYSLQRLAAHLSLWAASRVGMRRSLTASFESYGAPLATALACAVTLSGPVARPLASTGHLPHGEEDSEMHARLSRKLLKCLKQAELSHRLLSLRCLQLQLPVLLDERGATKENLALIDELFFGRPHVLRLDLPREKDVPLLLRRYGELLDALSNIALVVSRTKLELAIERVVMVGLRFEAGKKRKWGNSGVLSMAALCRILQSRPSGLGPDPWGVSRRDEIVEQLVELLRACSGSKYLSETPQAGAIAHWLLALQLLCGSMRCLRLLWASAPVQQFISVEEILLIAANQLCSVHRPLQDASSELLETVISSTPHTSLPLALDALLRAAMSLLSASHARRRVALAHIVQLLALLLHKAPPTSPALAASVEQLQAFAFLLLAEPDPRVRGEAAQLLLLLSAIVHGDKKETATPSDLEAAEVTVVAGSAIGTLLAQCLPTIVDAVFEGDPWQVQLWGVSGRSGAHDRSHAALRRAAEHGSLRSFAEALGGSEVEQQLWVCCVQAMTGALIRAGAESTSALSAAWPMLIGRCPRVAHSSSLPPTWTTTASLVCAMAGVVLSRDESEARRVEIERVVREAVRLLLSDSEGFQLSGSAVLGQLRGGASVQLVLSELATPLRQVAAESEWALHSTKNAASRAHVHLRQLSHVLSLLCEQASWPQLLVSCGAPLAALSQFVHGALEYLEKPWNLHTWSLHRTRVYMFNFLAHTTPALLSVLSANVSGSQRMGLRQSAVLSRVSRLVHACVNEGATQALDLERTRLLQASASDATAMHSIECDLRVQAEATQAASLDALAALATMDAVGTMEGRSTTMICVEALLHSQSERVTSAALAALRSLWAATIEPLTSCLERCYNSATQVAANAHFICLVDLVLGGHAEEAAATELRVPLLVLALGKLADPISEIRCRARQFLHSNGAAFKGQIPPSLLGEGLPWASAPVQLEVSTRLAVAMASHAPLVVSEVLRRASRAPPPLAGVFLDLLPPWIEQASLRLLGACSVQPRGEKEMEADSRKGASPGLGVEDHTGIAASDGEVLMSELLDATLHHIGFGHAMLARPVHALWKALAVHEESIPEIIRILLKHSCSRVQLHSEENGPAAAPHVCDPRCIALCVWSFFHLQKAFGVFSFAYAGVRLHSGDARPEAALSRVRSDASLLRKMDSNSNLTKSKKTGSSGIKDAEGSAESNQPDVSSHERVSGRGTVLLAVQAAMLALSSQQPKLCSKLLAEQLVPFLNHAQSGDDEPWLVGFSPEAVSAALAPAHDGLECFSAAPIDELGSIEAIDKLGRDEPHGRNVVGDDADSEGRKGATHAQSGDCTQQEAALLLLSTSHELAIDALILGVESSTIQRQAAPGPRPTPGLAPPPPSHPPPPQWEDLLAYVVHSAVLFRFHGRPTLTRLAAHLLARILSMSDVRRPSARSRQVSQRVNADLESQTSHWLVEALTADSIAHAEGKAPTHRGDSPQLQVDTLVEGLLRTIGKRVGPMFCESWSSTALRHGSQRSFARTKFDADLQHTSLIAFRAMVPMLSVDLLHPNARSLMNIACGCALTPSRGSSHLAQEAMLAVRAMILSRGAAVSATVLADIFWRCSALLYSDYMVFYVQSTGLLFHSLSLLSLSDGQFLGALQQSLPSFWKPPPDHQQLVTTYPGLQQLLLKGLGRRTTRMDCLKLMQLCALHGPTEHAFLEAESTRLLTCSAALLPWLCSRPEEGTTSGSGTKRSIRDTAGSERGRECESAQDVVARTLADGFGTAASKHGRKELLSLAIVLNNHANRQYDQVLDRFWSSMRAAFSQALGPQPAWALYTTVCTLLCGVALAVSARNIKACSRLFATARFHAENGAFCLRGWDIDAVSPSTVAAQRAGIGVVRNVYSKCISNLNSTPTKARDGSRGCPCWPGRNPNPS</sequence>
<dbReference type="PANTHER" id="PTHR12295:SF30">
    <property type="entry name" value="PROTEIN FURRY"/>
    <property type="match status" value="1"/>
</dbReference>
<evidence type="ECO:0000256" key="1">
    <source>
        <dbReference type="SAM" id="MobiDB-lite"/>
    </source>
</evidence>
<feature type="region of interest" description="Disordered" evidence="1">
    <location>
        <begin position="1450"/>
        <end position="1486"/>
    </location>
</feature>
<feature type="region of interest" description="Disordered" evidence="1">
    <location>
        <begin position="1576"/>
        <end position="1603"/>
    </location>
</feature>
<dbReference type="EMBL" id="JBGBPQ010000011">
    <property type="protein sequence ID" value="KAL1515385.1"/>
    <property type="molecule type" value="Genomic_DNA"/>
</dbReference>
<feature type="compositionally biased region" description="Pro residues" evidence="1">
    <location>
        <begin position="1642"/>
        <end position="1660"/>
    </location>
</feature>
<feature type="region of interest" description="Disordered" evidence="1">
    <location>
        <begin position="1995"/>
        <end position="2019"/>
    </location>
</feature>
<feature type="compositionally biased region" description="Basic and acidic residues" evidence="1">
    <location>
        <begin position="2007"/>
        <end position="2019"/>
    </location>
</feature>
<reference evidence="3 4" key="1">
    <citation type="journal article" date="2024" name="Science">
        <title>Giant polyketide synthase enzymes in the biosynthesis of giant marine polyether toxins.</title>
        <authorList>
            <person name="Fallon T.R."/>
            <person name="Shende V.V."/>
            <person name="Wierzbicki I.H."/>
            <person name="Pendleton A.L."/>
            <person name="Watervoot N.F."/>
            <person name="Auber R.P."/>
            <person name="Gonzalez D.J."/>
            <person name="Wisecaver J.H."/>
            <person name="Moore B.S."/>
        </authorList>
    </citation>
    <scope>NUCLEOTIDE SEQUENCE [LARGE SCALE GENOMIC DNA]</scope>
    <source>
        <strain evidence="3 4">12B1</strain>
    </source>
</reference>
<feature type="compositionally biased region" description="Low complexity" evidence="1">
    <location>
        <begin position="1451"/>
        <end position="1465"/>
    </location>
</feature>
<dbReference type="GO" id="GO:0000902">
    <property type="term" value="P:cell morphogenesis"/>
    <property type="evidence" value="ECO:0007669"/>
    <property type="project" value="InterPro"/>
</dbReference>
<dbReference type="Pfam" id="PF14225">
    <property type="entry name" value="MOR2-PAG1_C"/>
    <property type="match status" value="1"/>
</dbReference>
<dbReference type="GO" id="GO:0030427">
    <property type="term" value="C:site of polarized growth"/>
    <property type="evidence" value="ECO:0007669"/>
    <property type="project" value="TreeGrafter"/>
</dbReference>
<evidence type="ECO:0000259" key="2">
    <source>
        <dbReference type="Pfam" id="PF14225"/>
    </source>
</evidence>
<comment type="caution">
    <text evidence="3">The sequence shown here is derived from an EMBL/GenBank/DDBJ whole genome shotgun (WGS) entry which is preliminary data.</text>
</comment>
<gene>
    <name evidence="3" type="ORF">AB1Y20_002013</name>
</gene>
<organism evidence="3 4">
    <name type="scientific">Prymnesium parvum</name>
    <name type="common">Toxic golden alga</name>
    <dbReference type="NCBI Taxonomy" id="97485"/>
    <lineage>
        <taxon>Eukaryota</taxon>
        <taxon>Haptista</taxon>
        <taxon>Haptophyta</taxon>
        <taxon>Prymnesiophyceae</taxon>
        <taxon>Prymnesiales</taxon>
        <taxon>Prymnesiaceae</taxon>
        <taxon>Prymnesium</taxon>
    </lineage>
</organism>
<evidence type="ECO:0000313" key="4">
    <source>
        <dbReference type="Proteomes" id="UP001515480"/>
    </source>
</evidence>
<feature type="region of interest" description="Disordered" evidence="1">
    <location>
        <begin position="2167"/>
        <end position="2189"/>
    </location>
</feature>
<accession>A0AB34JAB1</accession>
<feature type="domain" description="Cell morphogenesis protein C-terminal" evidence="2">
    <location>
        <begin position="1871"/>
        <end position="2081"/>
    </location>
</feature>
<feature type="region of interest" description="Disordered" evidence="1">
    <location>
        <begin position="1636"/>
        <end position="1660"/>
    </location>
</feature>
<name>A0AB34JAB1_PRYPA</name>
<dbReference type="InterPro" id="IPR025481">
    <property type="entry name" value="Cell_Morphogen_C"/>
</dbReference>
<dbReference type="InterPro" id="IPR039867">
    <property type="entry name" value="Furry/Tao3/Mor2"/>
</dbReference>
<protein>
    <recommendedName>
        <fullName evidence="2">Cell morphogenesis protein C-terminal domain-containing protein</fullName>
    </recommendedName>
</protein>
<dbReference type="InterPro" id="IPR016024">
    <property type="entry name" value="ARM-type_fold"/>
</dbReference>
<keyword evidence="4" id="KW-1185">Reference proteome</keyword>
<dbReference type="SUPFAM" id="SSF48371">
    <property type="entry name" value="ARM repeat"/>
    <property type="match status" value="1"/>
</dbReference>
<dbReference type="GO" id="GO:0005938">
    <property type="term" value="C:cell cortex"/>
    <property type="evidence" value="ECO:0007669"/>
    <property type="project" value="TreeGrafter"/>
</dbReference>